<dbReference type="EMBL" id="BAABFO010000007">
    <property type="protein sequence ID" value="GAA4330561.1"/>
    <property type="molecule type" value="Genomic_DNA"/>
</dbReference>
<protein>
    <submittedName>
        <fullName evidence="2">WcaI family glycosyltransferase</fullName>
    </submittedName>
</protein>
<evidence type="ECO:0000313" key="2">
    <source>
        <dbReference type="EMBL" id="GAA4330561.1"/>
    </source>
</evidence>
<dbReference type="InterPro" id="IPR028098">
    <property type="entry name" value="Glyco_trans_4-like_N"/>
</dbReference>
<dbReference type="SUPFAM" id="SSF53756">
    <property type="entry name" value="UDP-Glycosyltransferase/glycogen phosphorylase"/>
    <property type="match status" value="1"/>
</dbReference>
<keyword evidence="3" id="KW-1185">Reference proteome</keyword>
<dbReference type="NCBIfam" id="NF007640">
    <property type="entry name" value="PRK10307.1"/>
    <property type="match status" value="1"/>
</dbReference>
<gene>
    <name evidence="2" type="ORF">GCM10023144_18360</name>
</gene>
<proteinExistence type="predicted"/>
<comment type="caution">
    <text evidence="2">The sequence shown here is derived from an EMBL/GenBank/DDBJ whole genome shotgun (WGS) entry which is preliminary data.</text>
</comment>
<sequence>MKVLIYGMNFAPEPTGVGKYTGELAAWLAGRGHEVQVIAAPPYYPAWRVEPPYGGWRYRTRLWQHVRVTRVPIWVPARPGSVKRLLHLASFALNSLPVLALRALERPDVIIAVAPAIFCAPAAWAAARLCGARAWLHIQDYEVDAAFELGMLRGGRLRRAVLRLESWLLRRFDRVSGISHRMLDLARRKNVEAGRLVLLPNWTDVGAMAAPASPDAYRRELGIPPEAVVALYSGNMGAKQGLEMLADVAWQLRGRAGLWFVFCGDGPQRRMLELRCAGLSNVRFLPLQPARRLGELLRTADVHLLPQRAGAADLVLPSKLGGMLASGRPVVCGAAAGTELAAIVAGRGTVVPPEDAPAMARALAELADAPLLRAALGAAAQEYARRHLDKEAVLARAEQDLHDCVARR</sequence>
<dbReference type="InterPro" id="IPR050194">
    <property type="entry name" value="Glycosyltransferase_grp1"/>
</dbReference>
<name>A0ABP8GVI7_9BURK</name>
<evidence type="ECO:0000259" key="1">
    <source>
        <dbReference type="Pfam" id="PF13579"/>
    </source>
</evidence>
<organism evidence="2 3">
    <name type="scientific">Pigmentiphaga soli</name>
    <dbReference type="NCBI Taxonomy" id="1007095"/>
    <lineage>
        <taxon>Bacteria</taxon>
        <taxon>Pseudomonadati</taxon>
        <taxon>Pseudomonadota</taxon>
        <taxon>Betaproteobacteria</taxon>
        <taxon>Burkholderiales</taxon>
        <taxon>Alcaligenaceae</taxon>
        <taxon>Pigmentiphaga</taxon>
    </lineage>
</organism>
<dbReference type="Proteomes" id="UP001501671">
    <property type="component" value="Unassembled WGS sequence"/>
</dbReference>
<dbReference type="PANTHER" id="PTHR45947:SF3">
    <property type="entry name" value="SULFOQUINOVOSYL TRANSFERASE SQD2"/>
    <property type="match status" value="1"/>
</dbReference>
<dbReference type="CDD" id="cd03794">
    <property type="entry name" value="GT4_WbuB-like"/>
    <property type="match status" value="1"/>
</dbReference>
<evidence type="ECO:0000313" key="3">
    <source>
        <dbReference type="Proteomes" id="UP001501671"/>
    </source>
</evidence>
<dbReference type="RefSeq" id="WP_345248580.1">
    <property type="nucleotide sequence ID" value="NZ_BAABFO010000007.1"/>
</dbReference>
<dbReference type="Gene3D" id="3.40.50.2000">
    <property type="entry name" value="Glycogen Phosphorylase B"/>
    <property type="match status" value="2"/>
</dbReference>
<accession>A0ABP8GVI7</accession>
<dbReference type="Pfam" id="PF13579">
    <property type="entry name" value="Glyco_trans_4_4"/>
    <property type="match status" value="1"/>
</dbReference>
<reference evidence="3" key="1">
    <citation type="journal article" date="2019" name="Int. J. Syst. Evol. Microbiol.">
        <title>The Global Catalogue of Microorganisms (GCM) 10K type strain sequencing project: providing services to taxonomists for standard genome sequencing and annotation.</title>
        <authorList>
            <consortium name="The Broad Institute Genomics Platform"/>
            <consortium name="The Broad Institute Genome Sequencing Center for Infectious Disease"/>
            <person name="Wu L."/>
            <person name="Ma J."/>
        </authorList>
    </citation>
    <scope>NUCLEOTIDE SEQUENCE [LARGE SCALE GENOMIC DNA]</scope>
    <source>
        <strain evidence="3">JCM 17666</strain>
    </source>
</reference>
<dbReference type="PANTHER" id="PTHR45947">
    <property type="entry name" value="SULFOQUINOVOSYL TRANSFERASE SQD2"/>
    <property type="match status" value="1"/>
</dbReference>
<dbReference type="Pfam" id="PF13692">
    <property type="entry name" value="Glyco_trans_1_4"/>
    <property type="match status" value="1"/>
</dbReference>
<feature type="domain" description="Glycosyltransferase subfamily 4-like N-terminal" evidence="1">
    <location>
        <begin position="15"/>
        <end position="202"/>
    </location>
</feature>